<dbReference type="GO" id="GO:0016020">
    <property type="term" value="C:membrane"/>
    <property type="evidence" value="ECO:0007669"/>
    <property type="project" value="UniProtKB-SubCell"/>
</dbReference>
<dbReference type="Proteomes" id="UP000515156">
    <property type="component" value="Chromosome 14"/>
</dbReference>
<feature type="transmembrane region" description="Helical" evidence="13">
    <location>
        <begin position="42"/>
        <end position="68"/>
    </location>
</feature>
<accession>A0A6P7WHG6</accession>
<keyword evidence="15" id="KW-1185">Reference proteome</keyword>
<evidence type="ECO:0000256" key="6">
    <source>
        <dbReference type="ARBA" id="ARBA00022989"/>
    </source>
</evidence>
<proteinExistence type="inferred from homology"/>
<feature type="transmembrane region" description="Helical" evidence="13">
    <location>
        <begin position="183"/>
        <end position="202"/>
    </location>
</feature>
<evidence type="ECO:0000256" key="3">
    <source>
        <dbReference type="ARBA" id="ARBA00022480"/>
    </source>
</evidence>
<evidence type="ECO:0000256" key="11">
    <source>
        <dbReference type="RuleBase" id="RU004423"/>
    </source>
</evidence>
<comment type="similarity">
    <text evidence="2 11">Belongs to the G-protein coupled receptor T2R family.</text>
</comment>
<feature type="transmembrane region" description="Helical" evidence="13">
    <location>
        <begin position="255"/>
        <end position="277"/>
    </location>
</feature>
<evidence type="ECO:0000256" key="7">
    <source>
        <dbReference type="ARBA" id="ARBA00023040"/>
    </source>
</evidence>
<dbReference type="GeneID" id="115457448"/>
<keyword evidence="6 13" id="KW-1133">Transmembrane helix</keyword>
<evidence type="ECO:0000256" key="10">
    <source>
        <dbReference type="ARBA" id="ARBA00023224"/>
    </source>
</evidence>
<comment type="subcellular location">
    <subcellularLocation>
        <location evidence="1 12">Membrane</location>
        <topology evidence="1 12">Multi-pass membrane protein</topology>
    </subcellularLocation>
</comment>
<dbReference type="RefSeq" id="XP_030042722.1">
    <property type="nucleotide sequence ID" value="XM_030186862.1"/>
</dbReference>
<reference evidence="16" key="1">
    <citation type="submission" date="2025-08" db="UniProtKB">
        <authorList>
            <consortium name="RefSeq"/>
        </authorList>
    </citation>
    <scope>IDENTIFICATION</scope>
</reference>
<organism evidence="15 16">
    <name type="scientific">Microcaecilia unicolor</name>
    <dbReference type="NCBI Taxonomy" id="1415580"/>
    <lineage>
        <taxon>Eukaryota</taxon>
        <taxon>Metazoa</taxon>
        <taxon>Chordata</taxon>
        <taxon>Craniata</taxon>
        <taxon>Vertebrata</taxon>
        <taxon>Euteleostomi</taxon>
        <taxon>Amphibia</taxon>
        <taxon>Gymnophiona</taxon>
        <taxon>Siphonopidae</taxon>
        <taxon>Microcaecilia</taxon>
    </lineage>
</organism>
<feature type="transmembrane region" description="Helical" evidence="13">
    <location>
        <begin position="125"/>
        <end position="148"/>
    </location>
</feature>
<dbReference type="GO" id="GO:0004930">
    <property type="term" value="F:G protein-coupled receptor activity"/>
    <property type="evidence" value="ECO:0007669"/>
    <property type="project" value="UniProtKB-KW"/>
</dbReference>
<evidence type="ECO:0000256" key="2">
    <source>
        <dbReference type="ARBA" id="ARBA00007376"/>
    </source>
</evidence>
<protein>
    <recommendedName>
        <fullName evidence="12">Taste receptor type 2</fullName>
    </recommendedName>
</protein>
<evidence type="ECO:0000256" key="4">
    <source>
        <dbReference type="ARBA" id="ARBA00022606"/>
    </source>
</evidence>
<keyword evidence="9 12" id="KW-0675">Receptor</keyword>
<feature type="transmembrane region" description="Helical" evidence="13">
    <location>
        <begin position="6"/>
        <end position="30"/>
    </location>
</feature>
<dbReference type="InParanoid" id="A0A6P7WHG6"/>
<evidence type="ECO:0000259" key="14">
    <source>
        <dbReference type="PROSITE" id="PS50262"/>
    </source>
</evidence>
<dbReference type="PANTHER" id="PTHR11394">
    <property type="entry name" value="TASTE RECEPTOR TYPE 2"/>
    <property type="match status" value="1"/>
</dbReference>
<evidence type="ECO:0000313" key="16">
    <source>
        <dbReference type="RefSeq" id="XP_030042722.1"/>
    </source>
</evidence>
<keyword evidence="3 12" id="KW-0919">Taste</keyword>
<dbReference type="SUPFAM" id="SSF81321">
    <property type="entry name" value="Family A G protein-coupled receptor-like"/>
    <property type="match status" value="1"/>
</dbReference>
<sequence length="312" mass="34641">MTFSAAAMLGVAGAILFLALVANLFILSVLGRPSHSHAPTELILIALALVNAVAGLSNFLWLAVYLLVLCHRLGPWSYQTLDFLILSMASCSFWFTACLSTVYCLKVSSIHLPRLIYLQLRLPLIIPRLLPVIFMMGCIIASPTVVFVQLQVANGTEPHCGDYYEVSRGYEFYLRFFSVFNYMIPWTVQGVSSGGLVFTICHHLRAIMAHRMARPATTAHLRVVKTALALLVLYTICVVMVQVSDSLYITTKKDVNWFVAFSFILLAYAVGCPIILIHGTVRLWRELPSLPCVTKDCYHHTTETGAQPVNLA</sequence>
<evidence type="ECO:0000256" key="12">
    <source>
        <dbReference type="RuleBase" id="RU004424"/>
    </source>
</evidence>
<keyword evidence="8 12" id="KW-0472">Membrane</keyword>
<feature type="transmembrane region" description="Helical" evidence="13">
    <location>
        <begin position="83"/>
        <end position="105"/>
    </location>
</feature>
<evidence type="ECO:0000256" key="1">
    <source>
        <dbReference type="ARBA" id="ARBA00004141"/>
    </source>
</evidence>
<dbReference type="AlphaFoldDB" id="A0A6P7WHG6"/>
<evidence type="ECO:0000256" key="8">
    <source>
        <dbReference type="ARBA" id="ARBA00023136"/>
    </source>
</evidence>
<dbReference type="Gene3D" id="1.20.1070.10">
    <property type="entry name" value="Rhodopsin 7-helix transmembrane proteins"/>
    <property type="match status" value="1"/>
</dbReference>
<gene>
    <name evidence="16" type="primary">LOC115457448</name>
</gene>
<evidence type="ECO:0000256" key="13">
    <source>
        <dbReference type="SAM" id="Phobius"/>
    </source>
</evidence>
<keyword evidence="5 12" id="KW-0812">Transmembrane</keyword>
<dbReference type="InterPro" id="IPR017452">
    <property type="entry name" value="GPCR_Rhodpsn_7TM"/>
</dbReference>
<dbReference type="OrthoDB" id="8876749at2759"/>
<feature type="transmembrane region" description="Helical" evidence="13">
    <location>
        <begin position="223"/>
        <end position="243"/>
    </location>
</feature>
<dbReference type="GO" id="GO:0033038">
    <property type="term" value="F:bitter taste receptor activity"/>
    <property type="evidence" value="ECO:0007669"/>
    <property type="project" value="InterPro"/>
</dbReference>
<dbReference type="InterPro" id="IPR007960">
    <property type="entry name" value="TAS2R"/>
</dbReference>
<evidence type="ECO:0000256" key="9">
    <source>
        <dbReference type="ARBA" id="ARBA00023170"/>
    </source>
</evidence>
<evidence type="ECO:0000313" key="15">
    <source>
        <dbReference type="Proteomes" id="UP000515156"/>
    </source>
</evidence>
<evidence type="ECO:0000256" key="5">
    <source>
        <dbReference type="ARBA" id="ARBA00022692"/>
    </source>
</evidence>
<name>A0A6P7WHG6_9AMPH</name>
<dbReference type="KEGG" id="muo:115457448"/>
<keyword evidence="7 12" id="KW-0297">G-protein coupled receptor</keyword>
<dbReference type="Pfam" id="PF05296">
    <property type="entry name" value="TAS2R"/>
    <property type="match status" value="1"/>
</dbReference>
<dbReference type="PROSITE" id="PS50262">
    <property type="entry name" value="G_PROTEIN_RECEP_F1_2"/>
    <property type="match status" value="1"/>
</dbReference>
<keyword evidence="4 12" id="KW-0716">Sensory transduction</keyword>
<feature type="domain" description="G-protein coupled receptors family 1 profile" evidence="14">
    <location>
        <begin position="22"/>
        <end position="276"/>
    </location>
</feature>
<keyword evidence="10 12" id="KW-0807">Transducer</keyword>